<accession>H8GMT6</accession>
<dbReference type="RefSeq" id="WP_005371383.1">
    <property type="nucleotide sequence ID" value="NZ_CM001475.1"/>
</dbReference>
<keyword evidence="2" id="KW-1185">Reference proteome</keyword>
<dbReference type="HOGENOM" id="CLU_2180802_0_0_6"/>
<dbReference type="AlphaFoldDB" id="H8GMT6"/>
<dbReference type="EMBL" id="CM001475">
    <property type="protein sequence ID" value="EIC29488.1"/>
    <property type="molecule type" value="Genomic_DNA"/>
</dbReference>
<evidence type="ECO:0000313" key="1">
    <source>
        <dbReference type="EMBL" id="EIC29488.1"/>
    </source>
</evidence>
<organism evidence="1 2">
    <name type="scientific">Methylomicrobium album BG8</name>
    <dbReference type="NCBI Taxonomy" id="686340"/>
    <lineage>
        <taxon>Bacteria</taxon>
        <taxon>Pseudomonadati</taxon>
        <taxon>Pseudomonadota</taxon>
        <taxon>Gammaproteobacteria</taxon>
        <taxon>Methylococcales</taxon>
        <taxon>Methylococcaceae</taxon>
        <taxon>Methylomicrobium</taxon>
    </lineage>
</organism>
<sequence>MNKKNLVFIAALCIDLSACTGENRDTYQVKPVFVNSCINQESSTRPAEQANSYCNCVADAVFSNSDISDETKKLMPTLSDKESQLYRQNDVALVRGALMSCYTSNFYKKK</sequence>
<protein>
    <submittedName>
        <fullName evidence="1">Uncharacterized protein</fullName>
    </submittedName>
</protein>
<reference evidence="1 2" key="1">
    <citation type="journal article" date="2013" name="Genome Announc.">
        <title>Genome Sequence of the Obligate Gammaproteobacterial Methanotroph Methylomicrobium album Strain BG8.</title>
        <authorList>
            <person name="Kits K.D."/>
            <person name="Kalyuzhnaya M.G."/>
            <person name="Klotz M.G."/>
            <person name="Jetten M.S."/>
            <person name="Op den Camp H.J."/>
            <person name="Vuilleumier S."/>
            <person name="Bringel F."/>
            <person name="Dispirito A.A."/>
            <person name="Murrell J.C."/>
            <person name="Bruce D."/>
            <person name="Cheng J.F."/>
            <person name="Copeland A."/>
            <person name="Goodwin L."/>
            <person name="Hauser L."/>
            <person name="Lajus A."/>
            <person name="Land M.L."/>
            <person name="Lapidus A."/>
            <person name="Lucas S."/>
            <person name="Medigue C."/>
            <person name="Pitluck S."/>
            <person name="Woyke T."/>
            <person name="Zeytun A."/>
            <person name="Stein L.Y."/>
        </authorList>
    </citation>
    <scope>NUCLEOTIDE SEQUENCE [LARGE SCALE GENOMIC DNA]</scope>
    <source>
        <strain evidence="1 2">BG8</strain>
    </source>
</reference>
<dbReference type="eggNOG" id="ENOG5031NB2">
    <property type="taxonomic scope" value="Bacteria"/>
</dbReference>
<gene>
    <name evidence="1" type="ORF">Metal_1718</name>
</gene>
<proteinExistence type="predicted"/>
<evidence type="ECO:0000313" key="2">
    <source>
        <dbReference type="Proteomes" id="UP000005090"/>
    </source>
</evidence>
<dbReference type="Proteomes" id="UP000005090">
    <property type="component" value="Chromosome"/>
</dbReference>
<name>H8GMT6_METAL</name>